<dbReference type="RefSeq" id="WP_038697131.1">
    <property type="nucleotide sequence ID" value="NZ_CP009286.1"/>
</dbReference>
<name>A0A089LZG1_9BACL</name>
<dbReference type="InterPro" id="IPR021338">
    <property type="entry name" value="DUF2953"/>
</dbReference>
<proteinExistence type="predicted"/>
<keyword evidence="2" id="KW-1185">Reference proteome</keyword>
<dbReference type="EMBL" id="CP009286">
    <property type="protein sequence ID" value="AIQ64678.1"/>
    <property type="molecule type" value="Genomic_DNA"/>
</dbReference>
<dbReference type="Proteomes" id="UP000029507">
    <property type="component" value="Chromosome"/>
</dbReference>
<dbReference type="STRING" id="169760.PSTEL_17750"/>
<protein>
    <recommendedName>
        <fullName evidence="3">DUF2953 domain-containing protein</fullName>
    </recommendedName>
</protein>
<sequence>MKLWLLIIAVLLLAVIVLVLFSHIRFALKFQKRGPDERLEIQIIALYGLVKYHYTVPGFIFEGIRRGLHVKLEKTGVAPSVSADDKERNIDRKDVSEWMDFGKRALAATRGLKTWTAETLTHVKITKLDWSTDFSLGDAAGTATAAGALWALKWTLIGWISQIIRLKEKPRLFVVPRFVDQICYLTKVDCAGQFSAGYAVYAGFRLALRVIREDQGVRQWWELLKIARRGSWAKELKEQH</sequence>
<dbReference type="OrthoDB" id="1683589at2"/>
<evidence type="ECO:0000313" key="2">
    <source>
        <dbReference type="Proteomes" id="UP000029507"/>
    </source>
</evidence>
<dbReference type="HOGENOM" id="CLU_097083_0_0_9"/>
<dbReference type="KEGG" id="pste:PSTEL_17750"/>
<gene>
    <name evidence="1" type="ORF">PSTEL_17750</name>
</gene>
<evidence type="ECO:0000313" key="1">
    <source>
        <dbReference type="EMBL" id="AIQ64678.1"/>
    </source>
</evidence>
<reference evidence="1 2" key="1">
    <citation type="submission" date="2014-08" db="EMBL/GenBank/DDBJ databases">
        <title>Comparative genomics of the Paenibacillus odorifer group.</title>
        <authorList>
            <person name="den Bakker H.C."/>
            <person name="Tsai Y.-C."/>
            <person name="Martin N."/>
            <person name="Korlach J."/>
            <person name="Wiedmann M."/>
        </authorList>
    </citation>
    <scope>NUCLEOTIDE SEQUENCE [LARGE SCALE GENOMIC DNA]</scope>
    <source>
        <strain evidence="1 2">DSM 14472</strain>
    </source>
</reference>
<organism evidence="1 2">
    <name type="scientific">Paenibacillus stellifer</name>
    <dbReference type="NCBI Taxonomy" id="169760"/>
    <lineage>
        <taxon>Bacteria</taxon>
        <taxon>Bacillati</taxon>
        <taxon>Bacillota</taxon>
        <taxon>Bacilli</taxon>
        <taxon>Bacillales</taxon>
        <taxon>Paenibacillaceae</taxon>
        <taxon>Paenibacillus</taxon>
    </lineage>
</organism>
<accession>A0A089LZG1</accession>
<evidence type="ECO:0008006" key="3">
    <source>
        <dbReference type="Google" id="ProtNLM"/>
    </source>
</evidence>
<dbReference type="Pfam" id="PF11167">
    <property type="entry name" value="DUF2953"/>
    <property type="match status" value="1"/>
</dbReference>
<dbReference type="AlphaFoldDB" id="A0A089LZG1"/>